<evidence type="ECO:0000313" key="2">
    <source>
        <dbReference type="EMBL" id="MEX6687305.1"/>
    </source>
</evidence>
<dbReference type="EMBL" id="JAULBC010000002">
    <property type="protein sequence ID" value="MEX6687305.1"/>
    <property type="molecule type" value="Genomic_DNA"/>
</dbReference>
<dbReference type="RefSeq" id="WP_369328709.1">
    <property type="nucleotide sequence ID" value="NZ_JAULBC010000002.1"/>
</dbReference>
<evidence type="ECO:0000313" key="3">
    <source>
        <dbReference type="Proteomes" id="UP001560573"/>
    </source>
</evidence>
<evidence type="ECO:0008006" key="4">
    <source>
        <dbReference type="Google" id="ProtNLM"/>
    </source>
</evidence>
<sequence>MNTSFVSACLVWSIMAIAPLISSAQEAHPKKDQLTLPPGTNETITNAATRKEINIKAVRDFVKNFPVSNESWYKLKDGFMARFMLYDIQYKVYYNTAGVRICVLQLYKESHLSLDILQLVKPTYWDYTIYNVAEVNYLSKTVYFIYLKNKAMYKTLRIVNGEMEVVNEFLNAGVD</sequence>
<comment type="caution">
    <text evidence="2">The sequence shown here is derived from an EMBL/GenBank/DDBJ whole genome shotgun (WGS) entry which is preliminary data.</text>
</comment>
<organism evidence="2 3">
    <name type="scientific">Danxiaibacter flavus</name>
    <dbReference type="NCBI Taxonomy" id="3049108"/>
    <lineage>
        <taxon>Bacteria</taxon>
        <taxon>Pseudomonadati</taxon>
        <taxon>Bacteroidota</taxon>
        <taxon>Chitinophagia</taxon>
        <taxon>Chitinophagales</taxon>
        <taxon>Chitinophagaceae</taxon>
        <taxon>Danxiaibacter</taxon>
    </lineage>
</organism>
<accession>A0ABV3ZCI9</accession>
<evidence type="ECO:0000256" key="1">
    <source>
        <dbReference type="SAM" id="SignalP"/>
    </source>
</evidence>
<reference evidence="2 3" key="1">
    <citation type="submission" date="2023-07" db="EMBL/GenBank/DDBJ databases">
        <authorList>
            <person name="Lian W.-H."/>
        </authorList>
    </citation>
    <scope>NUCLEOTIDE SEQUENCE [LARGE SCALE GENOMIC DNA]</scope>
    <source>
        <strain evidence="2 3">SYSU DXS3180</strain>
    </source>
</reference>
<protein>
    <recommendedName>
        <fullName evidence="4">Nicotinate-nucleotide adenylyltransferase</fullName>
    </recommendedName>
</protein>
<dbReference type="Proteomes" id="UP001560573">
    <property type="component" value="Unassembled WGS sequence"/>
</dbReference>
<name>A0ABV3ZCI9_9BACT</name>
<feature type="chain" id="PRO_5045768819" description="Nicotinate-nucleotide adenylyltransferase" evidence="1">
    <location>
        <begin position="25"/>
        <end position="175"/>
    </location>
</feature>
<gene>
    <name evidence="2" type="ORF">QTN47_07350</name>
</gene>
<keyword evidence="1" id="KW-0732">Signal</keyword>
<feature type="signal peptide" evidence="1">
    <location>
        <begin position="1"/>
        <end position="24"/>
    </location>
</feature>
<keyword evidence="3" id="KW-1185">Reference proteome</keyword>
<proteinExistence type="predicted"/>